<keyword evidence="3" id="KW-0540">Nuclease</keyword>
<dbReference type="Pfam" id="PF01771">
    <property type="entry name" value="Viral_alk_exo"/>
    <property type="match status" value="1"/>
</dbReference>
<dbReference type="GO" id="GO:0004519">
    <property type="term" value="F:endonuclease activity"/>
    <property type="evidence" value="ECO:0007669"/>
    <property type="project" value="UniProtKB-KW"/>
</dbReference>
<evidence type="ECO:0000256" key="5">
    <source>
        <dbReference type="ARBA" id="ARBA00022801"/>
    </source>
</evidence>
<evidence type="ECO:0000256" key="4">
    <source>
        <dbReference type="ARBA" id="ARBA00022759"/>
    </source>
</evidence>
<dbReference type="HAMAP" id="MF_04009">
    <property type="entry name" value="HSV_AN"/>
    <property type="match status" value="1"/>
</dbReference>
<dbReference type="RefSeq" id="YP_010087406.1">
    <property type="nucleotide sequence ID" value="NC_055554.1"/>
</dbReference>
<evidence type="ECO:0000256" key="1">
    <source>
        <dbReference type="ARBA" id="ARBA00022562"/>
    </source>
</evidence>
<keyword evidence="5" id="KW-0378">Hydrolase</keyword>
<sequence>MAFPDITEQWDIVDFMGDKDLEEHRAFINTLTFTNFLKSPAVEKYVKEHGRVRMPSIRYAYLYYLMTKLGPYYGNSKYTAYFESVCKYGHSSFPEVYTSCQNIDPHIMTKLCLILETMTREQSDNDLWSMLRHGIISSTKLYQTVKPGRHYKIFEPRPLNTDFYSGGALAFGLRSETVVKELMDSFVLRGTGRKNLGFLMSPLDGIFGVSLDMCSHVAIGNDGLEFQGNATIYEIKSRYKYLFSKREYDCTYKAYMDLYESPNKRNFIHFITSIPRATIEYVEQGRAPTENDYLLTDDPAWDICQKKRRRLLRDTEVCRDLTFNRQVDSRVLILSDPSVEDGNIYIKSELILPIYVNPRHSYFFQLMLQYKVVKNLIQITATQHFLTSRYPGTSVVTAFFRKRESSDPTPCYIDKKPITLTEIPVILLITPVYFPPDTVLNRLKTAVRSWASEAADVIPNTAPWAPVALVASGDITP</sequence>
<dbReference type="GO" id="GO:0003677">
    <property type="term" value="F:DNA binding"/>
    <property type="evidence" value="ECO:0007669"/>
    <property type="project" value="InterPro"/>
</dbReference>
<reference evidence="8" key="1">
    <citation type="submission" date="2017-11" db="EMBL/GenBank/DDBJ databases">
        <title>The distinct marsupial branch of gammaherpesviruses includes novel host-derived genes seldom found in other viruses.</title>
        <authorList>
            <person name="Vaz P.K."/>
        </authorList>
    </citation>
    <scope>NUCLEOTIDE SEQUENCE</scope>
    <source>
        <strain evidence="8">V3187/11</strain>
    </source>
</reference>
<protein>
    <submittedName>
        <fullName evidence="8">BGLF5</fullName>
    </submittedName>
</protein>
<evidence type="ECO:0000256" key="3">
    <source>
        <dbReference type="ARBA" id="ARBA00022722"/>
    </source>
</evidence>
<dbReference type="Gene3D" id="1.20.120.860">
    <property type="entry name" value="Herpesvirus alkaline exonuclease, N-terminal domain"/>
    <property type="match status" value="1"/>
</dbReference>
<dbReference type="PRINTS" id="PR00924">
    <property type="entry name" value="ALKEXNUCLASE"/>
</dbReference>
<keyword evidence="6" id="KW-0269">Exonuclease</keyword>
<name>A0A3Q8J752_9GAMA</name>
<dbReference type="InterPro" id="IPR001616">
    <property type="entry name" value="Herpes_alk_exo"/>
</dbReference>
<dbReference type="InterPro" id="IPR011335">
    <property type="entry name" value="Restrct_endonuc-II-like"/>
</dbReference>
<dbReference type="KEGG" id="vg:65102690"/>
<evidence type="ECO:0000313" key="8">
    <source>
        <dbReference type="EMBL" id="AZB49136.1"/>
    </source>
</evidence>
<evidence type="ECO:0000313" key="9">
    <source>
        <dbReference type="Proteomes" id="UP000679767"/>
    </source>
</evidence>
<accession>A0A3Q8J752</accession>
<dbReference type="InterPro" id="IPR034720">
    <property type="entry name" value="Viral_alk_exo"/>
</dbReference>
<keyword evidence="2" id="KW-0945">Host-virus interaction</keyword>
<dbReference type="SUPFAM" id="SSF52980">
    <property type="entry name" value="Restriction endonuclease-like"/>
    <property type="match status" value="1"/>
</dbReference>
<evidence type="ECO:0000256" key="2">
    <source>
        <dbReference type="ARBA" id="ARBA00022581"/>
    </source>
</evidence>
<keyword evidence="1" id="KW-1048">Host nucleus</keyword>
<keyword evidence="4" id="KW-0255">Endonuclease</keyword>
<keyword evidence="7" id="KW-1035">Host cytoplasm</keyword>
<evidence type="ECO:0000256" key="6">
    <source>
        <dbReference type="ARBA" id="ARBA00022839"/>
    </source>
</evidence>
<dbReference type="GeneID" id="65102690"/>
<organism evidence="8">
    <name type="scientific">Vombatid gammaherpesvirus 1</name>
    <dbReference type="NCBI Taxonomy" id="2052651"/>
    <lineage>
        <taxon>Viruses</taxon>
        <taxon>Duplodnaviria</taxon>
        <taxon>Heunggongvirae</taxon>
        <taxon>Peploviricota</taxon>
        <taxon>Herviviricetes</taxon>
        <taxon>Herpesvirales</taxon>
        <taxon>Orthoherpesviridae</taxon>
        <taxon>Gammaherpesvirinae</taxon>
        <taxon>Manticavirus</taxon>
        <taxon>Manticavirus vombatidgamma1</taxon>
    </lineage>
</organism>
<dbReference type="EMBL" id="MG452721">
    <property type="protein sequence ID" value="AZB49136.1"/>
    <property type="molecule type" value="Genomic_DNA"/>
</dbReference>
<gene>
    <name evidence="8" type="primary">ORF37</name>
</gene>
<keyword evidence="9" id="KW-1185">Reference proteome</keyword>
<dbReference type="Proteomes" id="UP000679767">
    <property type="component" value="Segment"/>
</dbReference>
<evidence type="ECO:0000256" key="7">
    <source>
        <dbReference type="ARBA" id="ARBA00023200"/>
    </source>
</evidence>
<proteinExistence type="inferred from homology"/>
<dbReference type="GO" id="GO:0004527">
    <property type="term" value="F:exonuclease activity"/>
    <property type="evidence" value="ECO:0007669"/>
    <property type="project" value="UniProtKB-KW"/>
</dbReference>